<reference evidence="8" key="1">
    <citation type="journal article" date="2019" name="Int. J. Syst. Evol. Microbiol.">
        <title>The Global Catalogue of Microorganisms (GCM) 10K type strain sequencing project: providing services to taxonomists for standard genome sequencing and annotation.</title>
        <authorList>
            <consortium name="The Broad Institute Genomics Platform"/>
            <consortium name="The Broad Institute Genome Sequencing Center for Infectious Disease"/>
            <person name="Wu L."/>
            <person name="Ma J."/>
        </authorList>
    </citation>
    <scope>NUCLEOTIDE SEQUENCE [LARGE SCALE GENOMIC DNA]</scope>
    <source>
        <strain evidence="8">CGMCC 1.19032</strain>
    </source>
</reference>
<dbReference type="Gene3D" id="1.10.10.10">
    <property type="entry name" value="Winged helix-like DNA-binding domain superfamily/Winged helix DNA-binding domain"/>
    <property type="match status" value="1"/>
</dbReference>
<dbReference type="RefSeq" id="WP_204654616.1">
    <property type="nucleotide sequence ID" value="NZ_JAFBFD010000032.1"/>
</dbReference>
<dbReference type="EMBL" id="JBHSGS010000008">
    <property type="protein sequence ID" value="MFC4718403.1"/>
    <property type="molecule type" value="Genomic_DNA"/>
</dbReference>
<accession>A0ABV9MUR5</accession>
<organism evidence="7 8">
    <name type="scientific">Enterococcus lemanii</name>
    <dbReference type="NCBI Taxonomy" id="1159752"/>
    <lineage>
        <taxon>Bacteria</taxon>
        <taxon>Bacillati</taxon>
        <taxon>Bacillota</taxon>
        <taxon>Bacilli</taxon>
        <taxon>Lactobacillales</taxon>
        <taxon>Enterococcaceae</taxon>
        <taxon>Enterococcus</taxon>
    </lineage>
</organism>
<dbReference type="InterPro" id="IPR001034">
    <property type="entry name" value="DeoR_HTH"/>
</dbReference>
<keyword evidence="3" id="KW-0805">Transcription regulation</keyword>
<dbReference type="PANTHER" id="PTHR30363">
    <property type="entry name" value="HTH-TYPE TRANSCRIPTIONAL REGULATOR SRLR-RELATED"/>
    <property type="match status" value="1"/>
</dbReference>
<evidence type="ECO:0000256" key="4">
    <source>
        <dbReference type="ARBA" id="ARBA00023163"/>
    </source>
</evidence>
<dbReference type="InterPro" id="IPR036390">
    <property type="entry name" value="WH_DNA-bd_sf"/>
</dbReference>
<gene>
    <name evidence="7" type="ORF">ACFO5I_01405</name>
</gene>
<keyword evidence="2" id="KW-0678">Repressor</keyword>
<evidence type="ECO:0000256" key="1">
    <source>
        <dbReference type="ARBA" id="ARBA00021390"/>
    </source>
</evidence>
<keyword evidence="4" id="KW-0804">Transcription</keyword>
<proteinExistence type="predicted"/>
<dbReference type="PANTHER" id="PTHR30363:SF4">
    <property type="entry name" value="GLYCEROL-3-PHOSPHATE REGULON REPRESSOR"/>
    <property type="match status" value="1"/>
</dbReference>
<dbReference type="SUPFAM" id="SSF100950">
    <property type="entry name" value="NagB/RpiA/CoA transferase-like"/>
    <property type="match status" value="1"/>
</dbReference>
<dbReference type="SMART" id="SM00420">
    <property type="entry name" value="HTH_DEOR"/>
    <property type="match status" value="1"/>
</dbReference>
<evidence type="ECO:0000259" key="6">
    <source>
        <dbReference type="PROSITE" id="PS51000"/>
    </source>
</evidence>
<dbReference type="InterPro" id="IPR050313">
    <property type="entry name" value="Carb_Metab_HTH_regulators"/>
</dbReference>
<dbReference type="Pfam" id="PF08220">
    <property type="entry name" value="HTH_DeoR"/>
    <property type="match status" value="1"/>
</dbReference>
<evidence type="ECO:0000313" key="8">
    <source>
        <dbReference type="Proteomes" id="UP001595969"/>
    </source>
</evidence>
<feature type="domain" description="HTH deoR-type" evidence="6">
    <location>
        <begin position="1"/>
        <end position="56"/>
    </location>
</feature>
<dbReference type="Proteomes" id="UP001595969">
    <property type="component" value="Unassembled WGS sequence"/>
</dbReference>
<evidence type="ECO:0000313" key="7">
    <source>
        <dbReference type="EMBL" id="MFC4718403.1"/>
    </source>
</evidence>
<sequence>MELREKEILTILQKKKHISNKELCEILHCSISSLRRSLIILEEKNIVTRVRGGVMLSQFPNLEYSHSFREETNVIEKKKIISIAKDFVGPGQCIFLDSSSTVQQLIPFITQVPNLVIITNSLKTATLLSESNNESFKIFITGGEINMNSSSVIPSSNDSIYSSFYYDLAFFSCRGLNEDGIYEASFNQATIKKEMMSRAKQKVLLADNTKFDSTHFFKISNFSDYDTIITNKEPNDTYIDLIEKSGSEIIYPA</sequence>
<keyword evidence="7" id="KW-0238">DNA-binding</keyword>
<dbReference type="PROSITE" id="PS51000">
    <property type="entry name" value="HTH_DEOR_2"/>
    <property type="match status" value="1"/>
</dbReference>
<dbReference type="GO" id="GO:0003677">
    <property type="term" value="F:DNA binding"/>
    <property type="evidence" value="ECO:0007669"/>
    <property type="project" value="UniProtKB-KW"/>
</dbReference>
<evidence type="ECO:0000256" key="5">
    <source>
        <dbReference type="ARBA" id="ARBA00024937"/>
    </source>
</evidence>
<dbReference type="InterPro" id="IPR014036">
    <property type="entry name" value="DeoR-like_C"/>
</dbReference>
<dbReference type="SMART" id="SM01134">
    <property type="entry name" value="DeoRC"/>
    <property type="match status" value="1"/>
</dbReference>
<dbReference type="Gene3D" id="3.40.50.1360">
    <property type="match status" value="1"/>
</dbReference>
<dbReference type="SUPFAM" id="SSF46785">
    <property type="entry name" value="Winged helix' DNA-binding domain"/>
    <property type="match status" value="1"/>
</dbReference>
<keyword evidence="8" id="KW-1185">Reference proteome</keyword>
<dbReference type="Pfam" id="PF00455">
    <property type="entry name" value="DeoRC"/>
    <property type="match status" value="1"/>
</dbReference>
<comment type="function">
    <text evidence="5">Repressor of the lactose catabolism operon. Galactose-6-phosphate is the inducer.</text>
</comment>
<dbReference type="InterPro" id="IPR037171">
    <property type="entry name" value="NagB/RpiA_transferase-like"/>
</dbReference>
<dbReference type="InterPro" id="IPR036388">
    <property type="entry name" value="WH-like_DNA-bd_sf"/>
</dbReference>
<evidence type="ECO:0000256" key="3">
    <source>
        <dbReference type="ARBA" id="ARBA00023015"/>
    </source>
</evidence>
<name>A0ABV9MUR5_9ENTE</name>
<comment type="caution">
    <text evidence="7">The sequence shown here is derived from an EMBL/GenBank/DDBJ whole genome shotgun (WGS) entry which is preliminary data.</text>
</comment>
<protein>
    <recommendedName>
        <fullName evidence="1">Lactose phosphotransferase system repressor</fullName>
    </recommendedName>
</protein>
<evidence type="ECO:0000256" key="2">
    <source>
        <dbReference type="ARBA" id="ARBA00022491"/>
    </source>
</evidence>